<evidence type="ECO:0000256" key="2">
    <source>
        <dbReference type="SAM" id="Phobius"/>
    </source>
</evidence>
<name>A0A1F6MG49_9BACT</name>
<comment type="caution">
    <text evidence="3">The sequence shown here is derived from an EMBL/GenBank/DDBJ whole genome shotgun (WGS) entry which is preliminary data.</text>
</comment>
<accession>A0A1F6MG49</accession>
<protein>
    <submittedName>
        <fullName evidence="3">Uncharacterized protein</fullName>
    </submittedName>
</protein>
<evidence type="ECO:0000313" key="4">
    <source>
        <dbReference type="Proteomes" id="UP000177953"/>
    </source>
</evidence>
<dbReference type="Proteomes" id="UP000177953">
    <property type="component" value="Unassembled WGS sequence"/>
</dbReference>
<dbReference type="AlphaFoldDB" id="A0A1F6MG49"/>
<reference evidence="3 4" key="1">
    <citation type="journal article" date="2016" name="Nat. Commun.">
        <title>Thousands of microbial genomes shed light on interconnected biogeochemical processes in an aquifer system.</title>
        <authorList>
            <person name="Anantharaman K."/>
            <person name="Brown C.T."/>
            <person name="Hug L.A."/>
            <person name="Sharon I."/>
            <person name="Castelle C.J."/>
            <person name="Probst A.J."/>
            <person name="Thomas B.C."/>
            <person name="Singh A."/>
            <person name="Wilkins M.J."/>
            <person name="Karaoz U."/>
            <person name="Brodie E.L."/>
            <person name="Williams K.H."/>
            <person name="Hubbard S.S."/>
            <person name="Banfield J.F."/>
        </authorList>
    </citation>
    <scope>NUCLEOTIDE SEQUENCE [LARGE SCALE GENOMIC DNA]</scope>
</reference>
<keyword evidence="2" id="KW-1133">Transmembrane helix</keyword>
<keyword evidence="2" id="KW-0812">Transmembrane</keyword>
<dbReference type="EMBL" id="MFPU01000004">
    <property type="protein sequence ID" value="OGH70616.1"/>
    <property type="molecule type" value="Genomic_DNA"/>
</dbReference>
<evidence type="ECO:0000256" key="1">
    <source>
        <dbReference type="SAM" id="Coils"/>
    </source>
</evidence>
<keyword evidence="2" id="KW-0472">Membrane</keyword>
<sequence length="107" mass="12263">MKTFGELILYMAVLPLVAAVAVVCLLVLLVVSFCLHAILPVVDDHLKRRRLRRRFEVLNEKLNSRERRFQDELGSAYRGSRLTPLSLVYLREDVAALKKELEKLDAA</sequence>
<feature type="coiled-coil region" evidence="1">
    <location>
        <begin position="48"/>
        <end position="107"/>
    </location>
</feature>
<evidence type="ECO:0000313" key="3">
    <source>
        <dbReference type="EMBL" id="OGH70616.1"/>
    </source>
</evidence>
<proteinExistence type="predicted"/>
<feature type="transmembrane region" description="Helical" evidence="2">
    <location>
        <begin position="12"/>
        <end position="42"/>
    </location>
</feature>
<organism evidence="3 4">
    <name type="scientific">Candidatus Magasanikbacteria bacterium RIFCSPHIGHO2_01_FULL_47_8</name>
    <dbReference type="NCBI Taxonomy" id="1798673"/>
    <lineage>
        <taxon>Bacteria</taxon>
        <taxon>Candidatus Magasanikiibacteriota</taxon>
    </lineage>
</organism>
<gene>
    <name evidence="3" type="ORF">A2754_03210</name>
</gene>
<keyword evidence="1" id="KW-0175">Coiled coil</keyword>